<evidence type="ECO:0000259" key="7">
    <source>
        <dbReference type="PROSITE" id="PS50115"/>
    </source>
</evidence>
<dbReference type="InterPro" id="IPR038508">
    <property type="entry name" value="ArfGAP_dom_sf"/>
</dbReference>
<evidence type="ECO:0000256" key="2">
    <source>
        <dbReference type="ARBA" id="ARBA00022723"/>
    </source>
</evidence>
<dbReference type="PRINTS" id="PR00405">
    <property type="entry name" value="REVINTRACTNG"/>
</dbReference>
<dbReference type="GO" id="GO:0000139">
    <property type="term" value="C:Golgi membrane"/>
    <property type="evidence" value="ECO:0007669"/>
    <property type="project" value="TreeGrafter"/>
</dbReference>
<dbReference type="SMART" id="SM00105">
    <property type="entry name" value="ArfGap"/>
    <property type="match status" value="1"/>
</dbReference>
<feature type="compositionally biased region" description="Polar residues" evidence="6">
    <location>
        <begin position="156"/>
        <end position="168"/>
    </location>
</feature>
<protein>
    <recommendedName>
        <fullName evidence="7">Arf-GAP domain-containing protein</fullName>
    </recommendedName>
</protein>
<keyword evidence="4" id="KW-0862">Zinc</keyword>
<evidence type="ECO:0000256" key="4">
    <source>
        <dbReference type="ARBA" id="ARBA00022833"/>
    </source>
</evidence>
<dbReference type="Proteomes" id="UP000245383">
    <property type="component" value="Unassembled WGS sequence"/>
</dbReference>
<keyword evidence="1" id="KW-0343">GTPase activation</keyword>
<feature type="compositionally biased region" description="Low complexity" evidence="6">
    <location>
        <begin position="142"/>
        <end position="155"/>
    </location>
</feature>
<dbReference type="PANTHER" id="PTHR46395:SF1">
    <property type="entry name" value="ADP-RIBOSYLATION FACTOR GTPASE-ACTIVATING PROTEIN 1"/>
    <property type="match status" value="1"/>
</dbReference>
<accession>A0A2T9YN81</accession>
<feature type="domain" description="Arf-GAP" evidence="7">
    <location>
        <begin position="7"/>
        <end position="124"/>
    </location>
</feature>
<organism evidence="8 9">
    <name type="scientific">Smittium simulii</name>
    <dbReference type="NCBI Taxonomy" id="133385"/>
    <lineage>
        <taxon>Eukaryota</taxon>
        <taxon>Fungi</taxon>
        <taxon>Fungi incertae sedis</taxon>
        <taxon>Zoopagomycota</taxon>
        <taxon>Kickxellomycotina</taxon>
        <taxon>Harpellomycetes</taxon>
        <taxon>Harpellales</taxon>
        <taxon>Legeriomycetaceae</taxon>
        <taxon>Smittium</taxon>
    </lineage>
</organism>
<dbReference type="GO" id="GO:0008270">
    <property type="term" value="F:zinc ion binding"/>
    <property type="evidence" value="ECO:0007669"/>
    <property type="project" value="UniProtKB-KW"/>
</dbReference>
<feature type="region of interest" description="Disordered" evidence="6">
    <location>
        <begin position="307"/>
        <end position="381"/>
    </location>
</feature>
<gene>
    <name evidence="8" type="ORF">BB561_003033</name>
</gene>
<evidence type="ECO:0000313" key="8">
    <source>
        <dbReference type="EMBL" id="PVU93798.1"/>
    </source>
</evidence>
<dbReference type="InterPro" id="IPR001164">
    <property type="entry name" value="ArfGAP_dom"/>
</dbReference>
<reference evidence="8 9" key="1">
    <citation type="journal article" date="2018" name="MBio">
        <title>Comparative Genomics Reveals the Core Gene Toolbox for the Fungus-Insect Symbiosis.</title>
        <authorList>
            <person name="Wang Y."/>
            <person name="Stata M."/>
            <person name="Wang W."/>
            <person name="Stajich J.E."/>
            <person name="White M.M."/>
            <person name="Moncalvo J.M."/>
        </authorList>
    </citation>
    <scope>NUCLEOTIDE SEQUENCE [LARGE SCALE GENOMIC DNA]</scope>
    <source>
        <strain evidence="8 9">SWE-8-4</strain>
    </source>
</reference>
<keyword evidence="3 5" id="KW-0863">Zinc-finger</keyword>
<dbReference type="FunFam" id="1.10.220.150:FF:000014">
    <property type="entry name" value="ADP-ribosylation factor GTPase-activating protein"/>
    <property type="match status" value="1"/>
</dbReference>
<feature type="compositionally biased region" description="Polar residues" evidence="6">
    <location>
        <begin position="349"/>
        <end position="359"/>
    </location>
</feature>
<proteinExistence type="predicted"/>
<dbReference type="OrthoDB" id="983479at2759"/>
<dbReference type="EMBL" id="MBFR01000114">
    <property type="protein sequence ID" value="PVU93798.1"/>
    <property type="molecule type" value="Genomic_DNA"/>
</dbReference>
<dbReference type="AlphaFoldDB" id="A0A2T9YN81"/>
<dbReference type="PROSITE" id="PS50115">
    <property type="entry name" value="ARFGAP"/>
    <property type="match status" value="1"/>
</dbReference>
<sequence length="381" mass="42137">MTEPQVKKSLLELQRKEGNRVCIDCNAPNPMWASVTLTTFFCLNCSGAHRGLGVHLSFVRSVNMDKWSADQVKRMQHGGNKKALEFFKTRPDYKEGMSIEEKYKSAFADLWRQKITAECEGRSWTAPPVSASQKKAFQNLKSNHLSNSSPSLPNKQGSADSFSRTTLKSGFGQDNIDRSSNNVVLNKYQQEKLAKENYFSSLGAANSSRPDNVPPSQGGKYVGFGSSYNNNQTSQSDKFDPKNIIEDPATALLKGWSFLSSSASAAIGTLGEVAGNINENYIKPTTDKVMDQEFRSSMFEYVSSMGKNTGSQNSISSQGYSANTSSSYSGMSTNNNKFNQNNYDYESPSIHNPSQTKDNSAQKKPISTAKKNSWDADWDNF</sequence>
<evidence type="ECO:0000256" key="5">
    <source>
        <dbReference type="PROSITE-ProRule" id="PRU00288"/>
    </source>
</evidence>
<feature type="compositionally biased region" description="Polar residues" evidence="6">
    <location>
        <begin position="307"/>
        <end position="333"/>
    </location>
</feature>
<dbReference type="STRING" id="133385.A0A2T9YN81"/>
<dbReference type="Gene3D" id="1.10.220.150">
    <property type="entry name" value="Arf GTPase activating protein"/>
    <property type="match status" value="1"/>
</dbReference>
<dbReference type="GO" id="GO:0032012">
    <property type="term" value="P:regulation of ARF protein signal transduction"/>
    <property type="evidence" value="ECO:0007669"/>
    <property type="project" value="TreeGrafter"/>
</dbReference>
<feature type="region of interest" description="Disordered" evidence="6">
    <location>
        <begin position="142"/>
        <end position="174"/>
    </location>
</feature>
<dbReference type="GO" id="GO:0005096">
    <property type="term" value="F:GTPase activator activity"/>
    <property type="evidence" value="ECO:0007669"/>
    <property type="project" value="UniProtKB-KW"/>
</dbReference>
<dbReference type="CDD" id="cd08830">
    <property type="entry name" value="ArfGap_ArfGap1"/>
    <property type="match status" value="1"/>
</dbReference>
<dbReference type="InterPro" id="IPR037278">
    <property type="entry name" value="ARFGAP/RecO"/>
</dbReference>
<keyword evidence="2" id="KW-0479">Metal-binding</keyword>
<name>A0A2T9YN81_9FUNG</name>
<evidence type="ECO:0000313" key="9">
    <source>
        <dbReference type="Proteomes" id="UP000245383"/>
    </source>
</evidence>
<evidence type="ECO:0000256" key="6">
    <source>
        <dbReference type="SAM" id="MobiDB-lite"/>
    </source>
</evidence>
<dbReference type="SUPFAM" id="SSF57863">
    <property type="entry name" value="ArfGap/RecO-like zinc finger"/>
    <property type="match status" value="1"/>
</dbReference>
<dbReference type="GO" id="GO:0030100">
    <property type="term" value="P:regulation of endocytosis"/>
    <property type="evidence" value="ECO:0007669"/>
    <property type="project" value="TreeGrafter"/>
</dbReference>
<dbReference type="PANTHER" id="PTHR46395">
    <property type="entry name" value="ADP-RIBOSYLATION FACTOR GTPASE-ACTIVATING PROTEIN 1"/>
    <property type="match status" value="1"/>
</dbReference>
<keyword evidence="9" id="KW-1185">Reference proteome</keyword>
<comment type="caution">
    <text evidence="8">The sequence shown here is derived from an EMBL/GenBank/DDBJ whole genome shotgun (WGS) entry which is preliminary data.</text>
</comment>
<evidence type="ECO:0000256" key="1">
    <source>
        <dbReference type="ARBA" id="ARBA00022468"/>
    </source>
</evidence>
<evidence type="ECO:0000256" key="3">
    <source>
        <dbReference type="ARBA" id="ARBA00022771"/>
    </source>
</evidence>
<dbReference type="Pfam" id="PF01412">
    <property type="entry name" value="ArfGap"/>
    <property type="match status" value="1"/>
</dbReference>